<name>E9SHV1_RUMAL</name>
<keyword evidence="3" id="KW-1185">Reference proteome</keyword>
<sequence length="261" mass="30348">MFMKGMMQMKYFEFGKENDITLLLLHGADTTWQLSFEKFIDIAKQRYHIIAVAEDGFNTDEPNTYAVSVIAEAEKITEYLVENFDGRVDIILGESLGGMIMTEILLDERIKVHTAIADGFTILEYPNFRHDLPKRIFAALLADVQLFAFRHMGLFNWILGEDIDSMIYKNTSKTTLFNLEYSMMPYRYKYEAFDLADSYIWHGEKEPGLRQVVKKLGGTDHRFSHKVFLNRGHGSLLKEPARLMREIDLAYRGYNGRIKTR</sequence>
<protein>
    <recommendedName>
        <fullName evidence="1">AB hydrolase-1 domain-containing protein</fullName>
    </recommendedName>
</protein>
<dbReference type="InterPro" id="IPR029058">
    <property type="entry name" value="AB_hydrolase_fold"/>
</dbReference>
<proteinExistence type="predicted"/>
<dbReference type="Gene3D" id="3.40.50.1820">
    <property type="entry name" value="alpha/beta hydrolase"/>
    <property type="match status" value="1"/>
</dbReference>
<dbReference type="Pfam" id="PF12697">
    <property type="entry name" value="Abhydrolase_6"/>
    <property type="match status" value="1"/>
</dbReference>
<comment type="caution">
    <text evidence="2">The sequence shown here is derived from an EMBL/GenBank/DDBJ whole genome shotgun (WGS) entry which is preliminary data.</text>
</comment>
<accession>E9SHV1</accession>
<dbReference type="AlphaFoldDB" id="E9SHV1"/>
<evidence type="ECO:0000313" key="2">
    <source>
        <dbReference type="EMBL" id="EGC01189.1"/>
    </source>
</evidence>
<dbReference type="STRING" id="246199.CUS_7054"/>
<dbReference type="Proteomes" id="UP000004259">
    <property type="component" value="Unassembled WGS sequence"/>
</dbReference>
<dbReference type="EMBL" id="ADKM02000134">
    <property type="protein sequence ID" value="EGC01189.1"/>
    <property type="molecule type" value="Genomic_DNA"/>
</dbReference>
<dbReference type="eggNOG" id="COG0596">
    <property type="taxonomic scope" value="Bacteria"/>
</dbReference>
<gene>
    <name evidence="2" type="ORF">CUS_7054</name>
</gene>
<feature type="domain" description="AB hydrolase-1" evidence="1">
    <location>
        <begin position="22"/>
        <end position="243"/>
    </location>
</feature>
<evidence type="ECO:0000313" key="3">
    <source>
        <dbReference type="Proteomes" id="UP000004259"/>
    </source>
</evidence>
<reference evidence="2 3" key="1">
    <citation type="submission" date="2011-02" db="EMBL/GenBank/DDBJ databases">
        <authorList>
            <person name="Nelson K.E."/>
            <person name="Sutton G."/>
            <person name="Torralba M."/>
            <person name="Durkin S."/>
            <person name="Harkins D."/>
            <person name="Montgomery R."/>
            <person name="Ziemer C."/>
            <person name="Klaassens E."/>
            <person name="Ocuiv P."/>
            <person name="Morrison M."/>
        </authorList>
    </citation>
    <scope>NUCLEOTIDE SEQUENCE [LARGE SCALE GENOMIC DNA]</scope>
    <source>
        <strain evidence="2 3">8</strain>
    </source>
</reference>
<organism evidence="2 3">
    <name type="scientific">Ruminococcus albus 8</name>
    <dbReference type="NCBI Taxonomy" id="246199"/>
    <lineage>
        <taxon>Bacteria</taxon>
        <taxon>Bacillati</taxon>
        <taxon>Bacillota</taxon>
        <taxon>Clostridia</taxon>
        <taxon>Eubacteriales</taxon>
        <taxon>Oscillospiraceae</taxon>
        <taxon>Ruminococcus</taxon>
    </lineage>
</organism>
<dbReference type="InterPro" id="IPR000073">
    <property type="entry name" value="AB_hydrolase_1"/>
</dbReference>
<dbReference type="SUPFAM" id="SSF53474">
    <property type="entry name" value="alpha/beta-Hydrolases"/>
    <property type="match status" value="1"/>
</dbReference>
<evidence type="ECO:0000259" key="1">
    <source>
        <dbReference type="Pfam" id="PF12697"/>
    </source>
</evidence>